<organism evidence="1">
    <name type="scientific">viral metagenome</name>
    <dbReference type="NCBI Taxonomy" id="1070528"/>
    <lineage>
        <taxon>unclassified sequences</taxon>
        <taxon>metagenomes</taxon>
        <taxon>organismal metagenomes</taxon>
    </lineage>
</organism>
<name>A0A6C0C1C5_9ZZZZ</name>
<dbReference type="AlphaFoldDB" id="A0A6C0C1C5"/>
<evidence type="ECO:0000313" key="1">
    <source>
        <dbReference type="EMBL" id="QHS97569.1"/>
    </source>
</evidence>
<protein>
    <submittedName>
        <fullName evidence="1">Uncharacterized protein</fullName>
    </submittedName>
</protein>
<proteinExistence type="predicted"/>
<dbReference type="EMBL" id="MN739300">
    <property type="protein sequence ID" value="QHS97569.1"/>
    <property type="molecule type" value="Genomic_DNA"/>
</dbReference>
<reference evidence="1" key="1">
    <citation type="journal article" date="2020" name="Nature">
        <title>Giant virus diversity and host interactions through global metagenomics.</title>
        <authorList>
            <person name="Schulz F."/>
            <person name="Roux S."/>
            <person name="Paez-Espino D."/>
            <person name="Jungbluth S."/>
            <person name="Walsh D.A."/>
            <person name="Denef V.J."/>
            <person name="McMahon K.D."/>
            <person name="Konstantinidis K.T."/>
            <person name="Eloe-Fadrosh E.A."/>
            <person name="Kyrpides N.C."/>
            <person name="Woyke T."/>
        </authorList>
    </citation>
    <scope>NUCLEOTIDE SEQUENCE</scope>
    <source>
        <strain evidence="1">GVMAG-M-3300020182-33</strain>
    </source>
</reference>
<sequence>MPIPVHYIMMRVICIRRSKKSKLCVRMYNSKTYEGVISDNKQNDQQFYVAWEYYVLVLPRAFSILRRKHLALHISAASPVDAREIARL</sequence>
<accession>A0A6C0C1C5</accession>